<gene>
    <name evidence="2" type="ORF">ABXZ32_11770</name>
</gene>
<evidence type="ECO:0000313" key="2">
    <source>
        <dbReference type="EMBL" id="MET7030079.1"/>
    </source>
</evidence>
<keyword evidence="3" id="KW-1185">Reference proteome</keyword>
<proteinExistence type="predicted"/>
<dbReference type="SUPFAM" id="SSF53448">
    <property type="entry name" value="Nucleotide-diphospho-sugar transferases"/>
    <property type="match status" value="1"/>
</dbReference>
<protein>
    <submittedName>
        <fullName evidence="2">Glycosyltransferase family 2 protein</fullName>
        <ecNumber evidence="2">2.4.-.-</ecNumber>
    </submittedName>
</protein>
<sequence length="316" mass="36512">MISVVIPLYNKAHTIEKTLGSVIAQTYINFEVVIVDDGSTDDGVEVIKNFTNDKRVRIISQPNQGVSVARNQGVQHSTFNYIAFLDGDDEWDQNYLFQMNQAIVKFPTVGLICSAGKIRSGGNEYLRLAKKYEGLITEVDFFENPHVFLHTSATVVSKKEFNRTDGFPIGMKRNQDFALFFSLALITKVVYSGIPLSVYVGDVEGQATKTSFKEVLLHVTKRYNEVFNNWKKNPRKNKSFIIFMKYELRHTFLSFIKANNHDTLIYFMDGLQLDIRNQFNSLEWYMLTKKPLKPLNVLFIYATKVRWRLRGYPRVQ</sequence>
<keyword evidence="2" id="KW-0808">Transferase</keyword>
<dbReference type="Gene3D" id="3.90.550.10">
    <property type="entry name" value="Spore Coat Polysaccharide Biosynthesis Protein SpsA, Chain A"/>
    <property type="match status" value="1"/>
</dbReference>
<dbReference type="RefSeq" id="WP_354618870.1">
    <property type="nucleotide sequence ID" value="NZ_JBEWYP010000006.1"/>
</dbReference>
<dbReference type="PANTHER" id="PTHR22916">
    <property type="entry name" value="GLYCOSYLTRANSFERASE"/>
    <property type="match status" value="1"/>
</dbReference>
<organism evidence="2 3">
    <name type="scientific">Sediminicola luteus</name>
    <dbReference type="NCBI Taxonomy" id="319238"/>
    <lineage>
        <taxon>Bacteria</taxon>
        <taxon>Pseudomonadati</taxon>
        <taxon>Bacteroidota</taxon>
        <taxon>Flavobacteriia</taxon>
        <taxon>Flavobacteriales</taxon>
        <taxon>Flavobacteriaceae</taxon>
        <taxon>Sediminicola</taxon>
    </lineage>
</organism>
<dbReference type="GO" id="GO:0016757">
    <property type="term" value="F:glycosyltransferase activity"/>
    <property type="evidence" value="ECO:0007669"/>
    <property type="project" value="UniProtKB-KW"/>
</dbReference>
<name>A0ABV2TXS5_9FLAO</name>
<accession>A0ABV2TXS5</accession>
<dbReference type="PANTHER" id="PTHR22916:SF3">
    <property type="entry name" value="UDP-GLCNAC:BETAGAL BETA-1,3-N-ACETYLGLUCOSAMINYLTRANSFERASE-LIKE PROTEIN 1"/>
    <property type="match status" value="1"/>
</dbReference>
<keyword evidence="2" id="KW-0328">Glycosyltransferase</keyword>
<evidence type="ECO:0000259" key="1">
    <source>
        <dbReference type="Pfam" id="PF00535"/>
    </source>
</evidence>
<reference evidence="2 3" key="1">
    <citation type="submission" date="2024-07" db="EMBL/GenBank/DDBJ databases">
        <title>The genome sequence of type strain Sediminicola luteus GDMCC 1.2596T.</title>
        <authorList>
            <person name="Liu Y."/>
        </authorList>
    </citation>
    <scope>NUCLEOTIDE SEQUENCE [LARGE SCALE GENOMIC DNA]</scope>
    <source>
        <strain evidence="2 3">GDMCC 1.2596</strain>
    </source>
</reference>
<evidence type="ECO:0000313" key="3">
    <source>
        <dbReference type="Proteomes" id="UP001549773"/>
    </source>
</evidence>
<dbReference type="InterPro" id="IPR029044">
    <property type="entry name" value="Nucleotide-diphossugar_trans"/>
</dbReference>
<dbReference type="EMBL" id="JBEWYP010000006">
    <property type="protein sequence ID" value="MET7030079.1"/>
    <property type="molecule type" value="Genomic_DNA"/>
</dbReference>
<dbReference type="InterPro" id="IPR001173">
    <property type="entry name" value="Glyco_trans_2-like"/>
</dbReference>
<dbReference type="CDD" id="cd00761">
    <property type="entry name" value="Glyco_tranf_GTA_type"/>
    <property type="match status" value="1"/>
</dbReference>
<comment type="caution">
    <text evidence="2">The sequence shown here is derived from an EMBL/GenBank/DDBJ whole genome shotgun (WGS) entry which is preliminary data.</text>
</comment>
<feature type="domain" description="Glycosyltransferase 2-like" evidence="1">
    <location>
        <begin position="3"/>
        <end position="141"/>
    </location>
</feature>
<dbReference type="Pfam" id="PF00535">
    <property type="entry name" value="Glycos_transf_2"/>
    <property type="match status" value="1"/>
</dbReference>
<dbReference type="Proteomes" id="UP001549773">
    <property type="component" value="Unassembled WGS sequence"/>
</dbReference>
<dbReference type="EC" id="2.4.-.-" evidence="2"/>